<comment type="caution">
    <text evidence="10">The sequence shown here is derived from an EMBL/GenBank/DDBJ whole genome shotgun (WGS) entry which is preliminary data.</text>
</comment>
<dbReference type="RefSeq" id="WP_167051738.1">
    <property type="nucleotide sequence ID" value="NZ_JAAOZR010000001.1"/>
</dbReference>
<dbReference type="NCBIfam" id="TIGR02887">
    <property type="entry name" value="spore_ger_x_C"/>
    <property type="match status" value="1"/>
</dbReference>
<feature type="domain" description="Spore germination protein N-terminal" evidence="9">
    <location>
        <begin position="24"/>
        <end position="199"/>
    </location>
</feature>
<dbReference type="PANTHER" id="PTHR35789:SF1">
    <property type="entry name" value="SPORE GERMINATION PROTEIN B3"/>
    <property type="match status" value="1"/>
</dbReference>
<dbReference type="PANTHER" id="PTHR35789">
    <property type="entry name" value="SPORE GERMINATION PROTEIN B3"/>
    <property type="match status" value="1"/>
</dbReference>
<comment type="similarity">
    <text evidence="2">Belongs to the GerABKC lipoprotein family.</text>
</comment>
<keyword evidence="4" id="KW-0732">Signal</keyword>
<evidence type="ECO:0000256" key="1">
    <source>
        <dbReference type="ARBA" id="ARBA00004635"/>
    </source>
</evidence>
<dbReference type="InterPro" id="IPR057336">
    <property type="entry name" value="GerAC_N"/>
</dbReference>
<evidence type="ECO:0000256" key="4">
    <source>
        <dbReference type="ARBA" id="ARBA00022729"/>
    </source>
</evidence>
<evidence type="ECO:0000256" key="7">
    <source>
        <dbReference type="ARBA" id="ARBA00023288"/>
    </source>
</evidence>
<keyword evidence="3" id="KW-0309">Germination</keyword>
<dbReference type="EMBL" id="JAGGKV010000012">
    <property type="protein sequence ID" value="MBP1965096.1"/>
    <property type="molecule type" value="Genomic_DNA"/>
</dbReference>
<dbReference type="Gene3D" id="3.30.300.210">
    <property type="entry name" value="Nutrient germinant receptor protein C, domain 3"/>
    <property type="match status" value="1"/>
</dbReference>
<evidence type="ECO:0000313" key="11">
    <source>
        <dbReference type="Proteomes" id="UP001519344"/>
    </source>
</evidence>
<evidence type="ECO:0000313" key="10">
    <source>
        <dbReference type="EMBL" id="MBP1965096.1"/>
    </source>
</evidence>
<accession>A0ABS4I3K7</accession>
<sequence>MIMKRLGRMMVGVLILVSQTGCWDIKTIQDTNYFTAIGFDFQKGRYIVYAQMLDFSSVAKQEGGKAGQPPQIWVGREEGATVNEAFNRLYKTTQQRVFWGHVSAYLFSREALKQGISKFMDGSVRYSETRFTQWIYSTDESIEAIFSVVPFFNVSPMASILMNPIENYHQLSFIRPFRLYRAAALLREPGYTLMMPTLSIRDDAWKKNQKPDPKLEVNGVYALGKNNLVEWFSDDQFKGDRWMEKSTARSPLVVYINGKPVRTVSIQRPKPRITLRKGGNLIFDVHVKCKAITIESQETVDEDSIRKQIEKQIAQEIEETFKQGKNRGVDMYQLEHILYRQDFKQWANLTSNGKQPLEGYQLGDVQVDARLTHSGMLRERVHEQQY</sequence>
<evidence type="ECO:0000256" key="3">
    <source>
        <dbReference type="ARBA" id="ARBA00022544"/>
    </source>
</evidence>
<dbReference type="Pfam" id="PF25198">
    <property type="entry name" value="Spore_GerAC_N"/>
    <property type="match status" value="1"/>
</dbReference>
<reference evidence="10 11" key="1">
    <citation type="submission" date="2021-03" db="EMBL/GenBank/DDBJ databases">
        <title>Genomic Encyclopedia of Type Strains, Phase IV (KMG-IV): sequencing the most valuable type-strain genomes for metagenomic binning, comparative biology and taxonomic classification.</title>
        <authorList>
            <person name="Goeker M."/>
        </authorList>
    </citation>
    <scope>NUCLEOTIDE SEQUENCE [LARGE SCALE GENOMIC DNA]</scope>
    <source>
        <strain evidence="10 11">DSM 24950</strain>
    </source>
</reference>
<gene>
    <name evidence="10" type="ORF">J2Z65_004329</name>
</gene>
<keyword evidence="5" id="KW-0472">Membrane</keyword>
<dbReference type="InterPro" id="IPR008844">
    <property type="entry name" value="Spore_GerAC-like"/>
</dbReference>
<comment type="subcellular location">
    <subcellularLocation>
        <location evidence="1">Membrane</location>
        <topology evidence="1">Lipid-anchor</topology>
    </subcellularLocation>
</comment>
<dbReference type="InterPro" id="IPR038501">
    <property type="entry name" value="Spore_GerAC_C_sf"/>
</dbReference>
<evidence type="ECO:0000256" key="5">
    <source>
        <dbReference type="ARBA" id="ARBA00023136"/>
    </source>
</evidence>
<name>A0ABS4I3K7_9BACL</name>
<organism evidence="10 11">
    <name type="scientific">Paenibacillus aceris</name>
    <dbReference type="NCBI Taxonomy" id="869555"/>
    <lineage>
        <taxon>Bacteria</taxon>
        <taxon>Bacillati</taxon>
        <taxon>Bacillota</taxon>
        <taxon>Bacilli</taxon>
        <taxon>Bacillales</taxon>
        <taxon>Paenibacillaceae</taxon>
        <taxon>Paenibacillus</taxon>
    </lineage>
</organism>
<evidence type="ECO:0000256" key="6">
    <source>
        <dbReference type="ARBA" id="ARBA00023139"/>
    </source>
</evidence>
<protein>
    <submittedName>
        <fullName evidence="10">Ger(X)C family germination protein</fullName>
    </submittedName>
</protein>
<dbReference type="Proteomes" id="UP001519344">
    <property type="component" value="Unassembled WGS sequence"/>
</dbReference>
<evidence type="ECO:0000259" key="9">
    <source>
        <dbReference type="Pfam" id="PF25198"/>
    </source>
</evidence>
<dbReference type="Pfam" id="PF05504">
    <property type="entry name" value="Spore_GerAC"/>
    <property type="match status" value="1"/>
</dbReference>
<evidence type="ECO:0000259" key="8">
    <source>
        <dbReference type="Pfam" id="PF05504"/>
    </source>
</evidence>
<keyword evidence="6" id="KW-0564">Palmitate</keyword>
<feature type="domain" description="Spore germination GerAC-like C-terminal" evidence="8">
    <location>
        <begin position="219"/>
        <end position="351"/>
    </location>
</feature>
<evidence type="ECO:0000256" key="2">
    <source>
        <dbReference type="ARBA" id="ARBA00007886"/>
    </source>
</evidence>
<proteinExistence type="inferred from homology"/>
<keyword evidence="11" id="KW-1185">Reference proteome</keyword>
<keyword evidence="7" id="KW-0449">Lipoprotein</keyword>
<dbReference type="InterPro" id="IPR046953">
    <property type="entry name" value="Spore_GerAC-like_C"/>
</dbReference>